<proteinExistence type="predicted"/>
<dbReference type="EMBL" id="JAFGDB010000011">
    <property type="protein sequence ID" value="MBN2066967.1"/>
    <property type="molecule type" value="Genomic_DNA"/>
</dbReference>
<accession>A0A938YVQ1</accession>
<evidence type="ECO:0000313" key="1">
    <source>
        <dbReference type="EMBL" id="MBN2066967.1"/>
    </source>
</evidence>
<gene>
    <name evidence="1" type="ORF">JW744_00685</name>
</gene>
<organism evidence="1 2">
    <name type="scientific">Candidatus Iainarchaeum sp</name>
    <dbReference type="NCBI Taxonomy" id="3101447"/>
    <lineage>
        <taxon>Archaea</taxon>
        <taxon>Candidatus Iainarchaeota</taxon>
        <taxon>Candidatus Iainarchaeia</taxon>
        <taxon>Candidatus Iainarchaeales</taxon>
        <taxon>Candidatus Iainarchaeaceae</taxon>
        <taxon>Candidatus Iainarchaeum</taxon>
    </lineage>
</organism>
<dbReference type="AlphaFoldDB" id="A0A938YVQ1"/>
<name>A0A938YVQ1_9ARCH</name>
<comment type="caution">
    <text evidence="1">The sequence shown here is derived from an EMBL/GenBank/DDBJ whole genome shotgun (WGS) entry which is preliminary data.</text>
</comment>
<reference evidence="1" key="1">
    <citation type="submission" date="2021-01" db="EMBL/GenBank/DDBJ databases">
        <title>Active Sulfur Cycling in an Early Earth Analoge.</title>
        <authorList>
            <person name="Hahn C.R."/>
            <person name="Youssef N.H."/>
            <person name="Elshahed M."/>
        </authorList>
    </citation>
    <scope>NUCLEOTIDE SEQUENCE</scope>
    <source>
        <strain evidence="1">Zod_Metabat.1151</strain>
    </source>
</reference>
<dbReference type="Proteomes" id="UP000809243">
    <property type="component" value="Unassembled WGS sequence"/>
</dbReference>
<evidence type="ECO:0000313" key="2">
    <source>
        <dbReference type="Proteomes" id="UP000809243"/>
    </source>
</evidence>
<protein>
    <submittedName>
        <fullName evidence="1">Uncharacterized protein</fullName>
    </submittedName>
</protein>
<sequence length="96" mass="11046">MSLSNEEIAARIVKIYFREIARLGYKRQLTLDETINAYYYVLSRLGNKGKELENAKAKVIKDESDLETESKEEILPQARETVTTTKTTETTTKVQE</sequence>